<keyword evidence="11 15" id="KW-0819">tRNA processing</keyword>
<proteinExistence type="inferred from homology"/>
<dbReference type="InterPro" id="IPR029028">
    <property type="entry name" value="Alpha/beta_knot_MTases"/>
</dbReference>
<dbReference type="GO" id="GO:0052906">
    <property type="term" value="F:tRNA (guanine(37)-N1)-methyltransferase activity"/>
    <property type="evidence" value="ECO:0007669"/>
    <property type="project" value="UniProtKB-UniRule"/>
</dbReference>
<protein>
    <recommendedName>
        <fullName evidence="6 15">tRNA (guanine-N(1)-)-methyltransferase</fullName>
        <ecNumber evidence="5 15">2.1.1.228</ecNumber>
    </recommendedName>
    <alternativeName>
        <fullName evidence="12 15">M1G-methyltransferase</fullName>
    </alternativeName>
    <alternativeName>
        <fullName evidence="13 15">tRNA [GM37] methyltransferase</fullName>
    </alternativeName>
</protein>
<dbReference type="InterPro" id="IPR016009">
    <property type="entry name" value="tRNA_MeTrfase_TRMD/TRM10"/>
</dbReference>
<dbReference type="PANTHER" id="PTHR46417:SF1">
    <property type="entry name" value="TRNA (GUANINE-N(1)-)-METHYLTRANSFERASE"/>
    <property type="match status" value="1"/>
</dbReference>
<comment type="caution">
    <text evidence="19">The sequence shown here is derived from an EMBL/GenBank/DDBJ whole genome shotgun (WGS) entry which is preliminary data.</text>
</comment>
<evidence type="ECO:0000256" key="16">
    <source>
        <dbReference type="PIRSR" id="PIRSR000386-1"/>
    </source>
</evidence>
<evidence type="ECO:0000256" key="9">
    <source>
        <dbReference type="ARBA" id="ARBA00022679"/>
    </source>
</evidence>
<evidence type="ECO:0000259" key="18">
    <source>
        <dbReference type="Pfam" id="PF01746"/>
    </source>
</evidence>
<dbReference type="GO" id="GO:0002939">
    <property type="term" value="P:tRNA N1-guanine methylation"/>
    <property type="evidence" value="ECO:0007669"/>
    <property type="project" value="TreeGrafter"/>
</dbReference>
<name>A0A0G0L090_9BACT</name>
<evidence type="ECO:0000256" key="17">
    <source>
        <dbReference type="RuleBase" id="RU003464"/>
    </source>
</evidence>
<evidence type="ECO:0000256" key="13">
    <source>
        <dbReference type="ARBA" id="ARBA00033392"/>
    </source>
</evidence>
<dbReference type="InterPro" id="IPR002649">
    <property type="entry name" value="tRNA_m1G_MeTrfase_TrmD"/>
</dbReference>
<evidence type="ECO:0000256" key="2">
    <source>
        <dbReference type="ARBA" id="ARBA00004496"/>
    </source>
</evidence>
<evidence type="ECO:0000256" key="6">
    <source>
        <dbReference type="ARBA" id="ARBA00014679"/>
    </source>
</evidence>
<evidence type="ECO:0000256" key="7">
    <source>
        <dbReference type="ARBA" id="ARBA00022490"/>
    </source>
</evidence>
<comment type="subunit">
    <text evidence="4 15 17">Homodimer.</text>
</comment>
<dbReference type="NCBIfam" id="NF000648">
    <property type="entry name" value="PRK00026.1"/>
    <property type="match status" value="1"/>
</dbReference>
<evidence type="ECO:0000256" key="11">
    <source>
        <dbReference type="ARBA" id="ARBA00022694"/>
    </source>
</evidence>
<dbReference type="CDD" id="cd18080">
    <property type="entry name" value="TrmD-like"/>
    <property type="match status" value="1"/>
</dbReference>
<evidence type="ECO:0000256" key="3">
    <source>
        <dbReference type="ARBA" id="ARBA00007630"/>
    </source>
</evidence>
<comment type="subcellular location">
    <subcellularLocation>
        <location evidence="2 15 17">Cytoplasm</location>
    </subcellularLocation>
</comment>
<dbReference type="InterPro" id="IPR029026">
    <property type="entry name" value="tRNA_m1G_MTases_N"/>
</dbReference>
<dbReference type="InterPro" id="IPR023148">
    <property type="entry name" value="tRNA_m1G_MeTrfase_C_sf"/>
</dbReference>
<dbReference type="Gene3D" id="3.40.1280.10">
    <property type="match status" value="1"/>
</dbReference>
<comment type="catalytic activity">
    <reaction evidence="14 15 17">
        <text>guanosine(37) in tRNA + S-adenosyl-L-methionine = N(1)-methylguanosine(37) in tRNA + S-adenosyl-L-homocysteine + H(+)</text>
        <dbReference type="Rhea" id="RHEA:36899"/>
        <dbReference type="Rhea" id="RHEA-COMP:10145"/>
        <dbReference type="Rhea" id="RHEA-COMP:10147"/>
        <dbReference type="ChEBI" id="CHEBI:15378"/>
        <dbReference type="ChEBI" id="CHEBI:57856"/>
        <dbReference type="ChEBI" id="CHEBI:59789"/>
        <dbReference type="ChEBI" id="CHEBI:73542"/>
        <dbReference type="ChEBI" id="CHEBI:74269"/>
        <dbReference type="EC" id="2.1.1.228"/>
    </reaction>
</comment>
<evidence type="ECO:0000313" key="20">
    <source>
        <dbReference type="Proteomes" id="UP000034603"/>
    </source>
</evidence>
<dbReference type="Proteomes" id="UP000034603">
    <property type="component" value="Unassembled WGS sequence"/>
</dbReference>
<gene>
    <name evidence="15" type="primary">trmD</name>
    <name evidence="19" type="ORF">US62_C0005G0044</name>
</gene>
<feature type="domain" description="tRNA methyltransferase TRMD/TRM10-type" evidence="18">
    <location>
        <begin position="1"/>
        <end position="239"/>
    </location>
</feature>
<dbReference type="GO" id="GO:0005829">
    <property type="term" value="C:cytosol"/>
    <property type="evidence" value="ECO:0007669"/>
    <property type="project" value="TreeGrafter"/>
</dbReference>
<reference evidence="19 20" key="1">
    <citation type="journal article" date="2015" name="Nature">
        <title>rRNA introns, odd ribosomes, and small enigmatic genomes across a large radiation of phyla.</title>
        <authorList>
            <person name="Brown C.T."/>
            <person name="Hug L.A."/>
            <person name="Thomas B.C."/>
            <person name="Sharon I."/>
            <person name="Castelle C.J."/>
            <person name="Singh A."/>
            <person name="Wilkins M.J."/>
            <person name="Williams K.H."/>
            <person name="Banfield J.F."/>
        </authorList>
    </citation>
    <scope>NUCLEOTIDE SEQUENCE [LARGE SCALE GENOMIC DNA]</scope>
</reference>
<evidence type="ECO:0000256" key="12">
    <source>
        <dbReference type="ARBA" id="ARBA00029736"/>
    </source>
</evidence>
<evidence type="ECO:0000256" key="1">
    <source>
        <dbReference type="ARBA" id="ARBA00002634"/>
    </source>
</evidence>
<dbReference type="EC" id="2.1.1.228" evidence="5 15"/>
<evidence type="ECO:0000256" key="10">
    <source>
        <dbReference type="ARBA" id="ARBA00022691"/>
    </source>
</evidence>
<dbReference type="EMBL" id="LBTR01000005">
    <property type="protein sequence ID" value="KKQ46121.1"/>
    <property type="molecule type" value="Genomic_DNA"/>
</dbReference>
<evidence type="ECO:0000313" key="19">
    <source>
        <dbReference type="EMBL" id="KKQ46121.1"/>
    </source>
</evidence>
<feature type="binding site" evidence="15 16">
    <location>
        <begin position="134"/>
        <end position="139"/>
    </location>
    <ligand>
        <name>S-adenosyl-L-methionine</name>
        <dbReference type="ChEBI" id="CHEBI:59789"/>
    </ligand>
</feature>
<keyword evidence="9 15" id="KW-0808">Transferase</keyword>
<dbReference type="PATRIC" id="fig|1618546.3.peg.164"/>
<evidence type="ECO:0000256" key="4">
    <source>
        <dbReference type="ARBA" id="ARBA00011738"/>
    </source>
</evidence>
<keyword evidence="7 15" id="KW-0963">Cytoplasm</keyword>
<keyword evidence="10 15" id="KW-0949">S-adenosyl-L-methionine</keyword>
<comment type="function">
    <text evidence="1 15 17">Specifically methylates guanosine-37 in various tRNAs.</text>
</comment>
<evidence type="ECO:0000256" key="14">
    <source>
        <dbReference type="ARBA" id="ARBA00047783"/>
    </source>
</evidence>
<keyword evidence="8 15" id="KW-0489">Methyltransferase</keyword>
<feature type="binding site" evidence="15 16">
    <location>
        <position position="114"/>
    </location>
    <ligand>
        <name>S-adenosyl-L-methionine</name>
        <dbReference type="ChEBI" id="CHEBI:59789"/>
    </ligand>
</feature>
<dbReference type="PIRSF" id="PIRSF000386">
    <property type="entry name" value="tRNA_mtase"/>
    <property type="match status" value="1"/>
</dbReference>
<dbReference type="FunFam" id="3.40.1280.10:FF:000001">
    <property type="entry name" value="tRNA (guanine-N(1)-)-methyltransferase"/>
    <property type="match status" value="1"/>
</dbReference>
<dbReference type="PANTHER" id="PTHR46417">
    <property type="entry name" value="TRNA (GUANINE-N(1)-)-METHYLTRANSFERASE"/>
    <property type="match status" value="1"/>
</dbReference>
<dbReference type="NCBIfam" id="TIGR00088">
    <property type="entry name" value="trmD"/>
    <property type="match status" value="1"/>
</dbReference>
<comment type="similarity">
    <text evidence="3 15 17">Belongs to the RNA methyltransferase TrmD family.</text>
</comment>
<dbReference type="Pfam" id="PF01746">
    <property type="entry name" value="tRNA_m1G_MT"/>
    <property type="match status" value="1"/>
</dbReference>
<accession>A0A0G0L090</accession>
<evidence type="ECO:0000256" key="5">
    <source>
        <dbReference type="ARBA" id="ARBA00012807"/>
    </source>
</evidence>
<dbReference type="AlphaFoldDB" id="A0A0G0L090"/>
<dbReference type="SUPFAM" id="SSF75217">
    <property type="entry name" value="alpha/beta knot"/>
    <property type="match status" value="1"/>
</dbReference>
<organism evidence="19 20">
    <name type="scientific">Candidatus Woesebacteria bacterium GW2011_GWA1_37_8</name>
    <dbReference type="NCBI Taxonomy" id="1618546"/>
    <lineage>
        <taxon>Bacteria</taxon>
        <taxon>Candidatus Woeseibacteriota</taxon>
    </lineage>
</organism>
<dbReference type="HAMAP" id="MF_00605">
    <property type="entry name" value="TrmD"/>
    <property type="match status" value="1"/>
</dbReference>
<evidence type="ECO:0000256" key="8">
    <source>
        <dbReference type="ARBA" id="ARBA00022603"/>
    </source>
</evidence>
<evidence type="ECO:0000256" key="15">
    <source>
        <dbReference type="HAMAP-Rule" id="MF_00605"/>
    </source>
</evidence>
<sequence length="241" mass="27171">MKIDIITIFPSMFTGPFDTSMLKKAKDKGAVEINIHDLRRWSSDKHKTVDDRPFGGGMGMVLKVEPIYKALEDLKLKRKKGKCKVVLLSPAGTTFNQHKAVDFSGLDHLIFICGHYEGVDQRVADNLVDESVSIGDYVLTGGEIPTMAIVDSVVRLLPGVLEIEATLKESFSSTETQKPTTYHLHPTTYLDYPVYTRPAKFKNWGVPEILLKGNHKEIEGWRHSEAHRLTKKIRPDLIKDN</sequence>
<dbReference type="Gene3D" id="1.10.1270.20">
    <property type="entry name" value="tRNA(m1g37)methyltransferase, domain 2"/>
    <property type="match status" value="1"/>
</dbReference>